<dbReference type="InterPro" id="IPR036569">
    <property type="entry name" value="RpiB_LacA_LacB_sf"/>
</dbReference>
<dbReference type="InterPro" id="IPR003500">
    <property type="entry name" value="RpiB_LacA_LacB"/>
</dbReference>
<dbReference type="SUPFAM" id="SSF89623">
    <property type="entry name" value="Ribose/Galactose isomerase RpiB/AlsB"/>
    <property type="match status" value="1"/>
</dbReference>
<dbReference type="Proteomes" id="UP000242616">
    <property type="component" value="Unassembled WGS sequence"/>
</dbReference>
<evidence type="ECO:0000313" key="3">
    <source>
        <dbReference type="EMBL" id="ONN26973.1"/>
    </source>
</evidence>
<evidence type="ECO:0000313" key="4">
    <source>
        <dbReference type="Proteomes" id="UP000242616"/>
    </source>
</evidence>
<reference evidence="3 4" key="1">
    <citation type="submission" date="2015-06" db="EMBL/GenBank/DDBJ databases">
        <title>Genome sequencing of Thermotogales isolates from hydrothermal vents.</title>
        <authorList>
            <person name="Haverkamp T.H."/>
            <person name="Kublanov I.V."/>
            <person name="Nesbo C.L."/>
        </authorList>
    </citation>
    <scope>NUCLEOTIDE SEQUENCE [LARGE SCALE GENOMIC DNA]</scope>
    <source>
        <strain evidence="4">ik275mar</strain>
    </source>
</reference>
<dbReference type="RefSeq" id="WP_075666218.1">
    <property type="nucleotide sequence ID" value="NZ_LBFC01000021.1"/>
</dbReference>
<accession>A0ABX3IGM1</accession>
<dbReference type="NCBIfam" id="TIGR00689">
    <property type="entry name" value="rpiB_lacA_lacB"/>
    <property type="match status" value="1"/>
</dbReference>
<organism evidence="3 4">
    <name type="scientific">Thermosipho affectus</name>
    <dbReference type="NCBI Taxonomy" id="660294"/>
    <lineage>
        <taxon>Bacteria</taxon>
        <taxon>Thermotogati</taxon>
        <taxon>Thermotogota</taxon>
        <taxon>Thermotogae</taxon>
        <taxon>Thermotogales</taxon>
        <taxon>Fervidobacteriaceae</taxon>
        <taxon>Thermosipho</taxon>
    </lineage>
</organism>
<dbReference type="NCBIfam" id="NF004051">
    <property type="entry name" value="PRK05571.1"/>
    <property type="match status" value="1"/>
</dbReference>
<comment type="caution">
    <text evidence="3">The sequence shown here is derived from an EMBL/GenBank/DDBJ whole genome shotgun (WGS) entry which is preliminary data.</text>
</comment>
<keyword evidence="4" id="KW-1185">Reference proteome</keyword>
<dbReference type="EMBL" id="LBFC01000021">
    <property type="protein sequence ID" value="ONN26973.1"/>
    <property type="molecule type" value="Genomic_DNA"/>
</dbReference>
<dbReference type="InterPro" id="IPR004785">
    <property type="entry name" value="RpiB"/>
</dbReference>
<dbReference type="PANTHER" id="PTHR30345:SF0">
    <property type="entry name" value="DNA DAMAGE-REPAIR_TOLERATION PROTEIN DRT102"/>
    <property type="match status" value="1"/>
</dbReference>
<dbReference type="NCBIfam" id="TIGR01120">
    <property type="entry name" value="rpiB"/>
    <property type="match status" value="1"/>
</dbReference>
<name>A0ABX3IGM1_9BACT</name>
<keyword evidence="2 3" id="KW-0413">Isomerase</keyword>
<protein>
    <submittedName>
        <fullName evidence="3">Ribose 5-phosphate isomerase</fullName>
    </submittedName>
</protein>
<dbReference type="Gene3D" id="3.40.1400.10">
    <property type="entry name" value="Sugar-phosphate isomerase, RpiB/LacA/LacB"/>
    <property type="match status" value="1"/>
</dbReference>
<gene>
    <name evidence="3" type="ORF">XJ44_06675</name>
</gene>
<proteinExistence type="inferred from homology"/>
<dbReference type="PANTHER" id="PTHR30345">
    <property type="entry name" value="RIBOSE-5-PHOSPHATE ISOMERASE B"/>
    <property type="match status" value="1"/>
</dbReference>
<comment type="similarity">
    <text evidence="1">Belongs to the LacAB/RpiB family.</text>
</comment>
<evidence type="ECO:0000256" key="2">
    <source>
        <dbReference type="ARBA" id="ARBA00023235"/>
    </source>
</evidence>
<dbReference type="PIRSF" id="PIRSF005384">
    <property type="entry name" value="RpiB_LacA_B"/>
    <property type="match status" value="1"/>
</dbReference>
<evidence type="ECO:0000256" key="1">
    <source>
        <dbReference type="ARBA" id="ARBA00008754"/>
    </source>
</evidence>
<sequence length="145" mass="15941">MKIAIGSDHAGFELKEKIKDFLNEKDIEVIDLGTNSIQSVDYPDFAKEVGKCVVKKEADFGILICGTGIGMSIAANKIKGIRAALCTIPEMGKLARQHNNANILVLPGRLIGFELASWIVNAFLNSDFEGGRHERRINKISQLEE</sequence>
<dbReference type="Pfam" id="PF02502">
    <property type="entry name" value="LacAB_rpiB"/>
    <property type="match status" value="1"/>
</dbReference>
<dbReference type="GO" id="GO:0016853">
    <property type="term" value="F:isomerase activity"/>
    <property type="evidence" value="ECO:0007669"/>
    <property type="project" value="UniProtKB-KW"/>
</dbReference>